<dbReference type="SUPFAM" id="SSF56601">
    <property type="entry name" value="beta-lactamase/transpeptidase-like"/>
    <property type="match status" value="1"/>
</dbReference>
<evidence type="ECO:0000313" key="6">
    <source>
        <dbReference type="Proteomes" id="UP000249522"/>
    </source>
</evidence>
<protein>
    <submittedName>
        <fullName evidence="5">Serine hydrolase</fullName>
    </submittedName>
</protein>
<dbReference type="PANTHER" id="PTHR46825:SF11">
    <property type="entry name" value="PENICILLIN-BINDING PROTEIN 4"/>
    <property type="match status" value="1"/>
</dbReference>
<dbReference type="InterPro" id="IPR012338">
    <property type="entry name" value="Beta-lactam/transpept-like"/>
</dbReference>
<evidence type="ECO:0000313" key="5">
    <source>
        <dbReference type="EMBL" id="PZD96643.1"/>
    </source>
</evidence>
<feature type="chain" id="PRO_5015961686" evidence="3">
    <location>
        <begin position="27"/>
        <end position="694"/>
    </location>
</feature>
<dbReference type="InterPro" id="IPR050491">
    <property type="entry name" value="AmpC-like"/>
</dbReference>
<dbReference type="Pfam" id="PF00144">
    <property type="entry name" value="Beta-lactamase"/>
    <property type="match status" value="1"/>
</dbReference>
<dbReference type="OrthoDB" id="9797709at2"/>
<evidence type="ECO:0000256" key="1">
    <source>
        <dbReference type="ARBA" id="ARBA00004370"/>
    </source>
</evidence>
<comment type="subcellular location">
    <subcellularLocation>
        <location evidence="1">Membrane</location>
    </subcellularLocation>
</comment>
<organism evidence="5 6">
    <name type="scientific">Paenibacillus sambharensis</name>
    <dbReference type="NCBI Taxonomy" id="1803190"/>
    <lineage>
        <taxon>Bacteria</taxon>
        <taxon>Bacillati</taxon>
        <taxon>Bacillota</taxon>
        <taxon>Bacilli</taxon>
        <taxon>Bacillales</taxon>
        <taxon>Paenibacillaceae</taxon>
        <taxon>Paenibacillus</taxon>
    </lineage>
</organism>
<dbReference type="Proteomes" id="UP000249522">
    <property type="component" value="Unassembled WGS sequence"/>
</dbReference>
<evidence type="ECO:0000256" key="3">
    <source>
        <dbReference type="SAM" id="SignalP"/>
    </source>
</evidence>
<keyword evidence="2" id="KW-0472">Membrane</keyword>
<keyword evidence="3" id="KW-0732">Signal</keyword>
<evidence type="ECO:0000256" key="2">
    <source>
        <dbReference type="ARBA" id="ARBA00023136"/>
    </source>
</evidence>
<feature type="domain" description="Beta-lactamase-related" evidence="4">
    <location>
        <begin position="41"/>
        <end position="376"/>
    </location>
</feature>
<dbReference type="InterPro" id="IPR001466">
    <property type="entry name" value="Beta-lactam-related"/>
</dbReference>
<dbReference type="PANTHER" id="PTHR46825">
    <property type="entry name" value="D-ALANYL-D-ALANINE-CARBOXYPEPTIDASE/ENDOPEPTIDASE AMPH"/>
    <property type="match status" value="1"/>
</dbReference>
<evidence type="ECO:0000259" key="4">
    <source>
        <dbReference type="Pfam" id="PF00144"/>
    </source>
</evidence>
<keyword evidence="5" id="KW-0378">Hydrolase</keyword>
<accession>A0A2W1LCN3</accession>
<name>A0A2W1LCN3_9BACL</name>
<dbReference type="RefSeq" id="WP_111146047.1">
    <property type="nucleotide sequence ID" value="NZ_QKRB01000037.1"/>
</dbReference>
<gene>
    <name evidence="5" type="ORF">DNH61_06875</name>
</gene>
<dbReference type="EMBL" id="QKRB01000037">
    <property type="protein sequence ID" value="PZD96643.1"/>
    <property type="molecule type" value="Genomic_DNA"/>
</dbReference>
<keyword evidence="6" id="KW-1185">Reference proteome</keyword>
<feature type="signal peptide" evidence="3">
    <location>
        <begin position="1"/>
        <end position="26"/>
    </location>
</feature>
<dbReference type="GO" id="GO:0016787">
    <property type="term" value="F:hydrolase activity"/>
    <property type="evidence" value="ECO:0007669"/>
    <property type="project" value="UniProtKB-KW"/>
</dbReference>
<reference evidence="5 6" key="1">
    <citation type="submission" date="2018-06" db="EMBL/GenBank/DDBJ databases">
        <title>Paenibacillus imtechensis sp. nov.</title>
        <authorList>
            <person name="Pinnaka A.K."/>
            <person name="Singh H."/>
            <person name="Kaur M."/>
        </authorList>
    </citation>
    <scope>NUCLEOTIDE SEQUENCE [LARGE SCALE GENOMIC DNA]</scope>
    <source>
        <strain evidence="5 6">SMB1</strain>
    </source>
</reference>
<sequence length="694" mass="75239">MWKRRTLTVMAALLLVLPVAEVGAQASKGEAEDLTIRVAQEMAETLVDDYGVTGVQYAIRDEGTIVLSGGFGVNEAGNKKSVSKDAMFGIGSVSKMYVTAAAMMLADTGKVDIDQPLTTYIPDFKMADDRYKQITPRMLMNHSAGLYGSHYKNGILFDDNDTENYDRLLENLRTDKLKSEPGEYSVYANDGFQLLQLLVERVSRMPYSDFLEQKVSAPLGLTSTKTPLDEFNRGRLYPGRFPSLPGKLPAENANILGTGGLYSTAEEVTLFADVLMGNRPDLLSEASVSAMQQPEYRKGIWVKDERNIFGYGLGWDSVDLAPFGDYGIKAVTKGGDTLIYHSALIALPDNDVSIALLSSGGSSLYNTAAATNILLTYLKETGDIPAIHPDVTFTPPVQEAMPDSLKAYSGLYGTAGSTLRITIDNGEVALPGMLGGIIPGQTFVYTGEGEFTGKDGRTVISFDEQANGHTYARVKSVLEFPGLGQSVLAYYEWQKLEKNPLARPVAKAWKKRDGKTYYAVDEKINSAFYLSPAVLMKTISFDEQGGYANGTKIVDESHAVNAVEIPVMNGRDVTDLRFFSKYDVEYLQADGRIYIGEGAVKPICEGAVSFVTIPASGHARWFKIGEGAAGQTMKVHVPKHGGFAVYDANGMPVNISAVTSTNTAILPEDGLIVFGGRAGDILKITLKPDKTKKS</sequence>
<dbReference type="Gene3D" id="3.40.710.10">
    <property type="entry name" value="DD-peptidase/beta-lactamase superfamily"/>
    <property type="match status" value="1"/>
</dbReference>
<dbReference type="GO" id="GO:0016020">
    <property type="term" value="C:membrane"/>
    <property type="evidence" value="ECO:0007669"/>
    <property type="project" value="UniProtKB-SubCell"/>
</dbReference>
<proteinExistence type="predicted"/>
<comment type="caution">
    <text evidence="5">The sequence shown here is derived from an EMBL/GenBank/DDBJ whole genome shotgun (WGS) entry which is preliminary data.</text>
</comment>
<dbReference type="AlphaFoldDB" id="A0A2W1LCN3"/>